<dbReference type="Gene3D" id="3.30.530.20">
    <property type="match status" value="1"/>
</dbReference>
<dbReference type="SUPFAM" id="SSF55961">
    <property type="entry name" value="Bet v1-like"/>
    <property type="match status" value="1"/>
</dbReference>
<evidence type="ECO:0000313" key="2">
    <source>
        <dbReference type="Proteomes" id="UP001560267"/>
    </source>
</evidence>
<dbReference type="Proteomes" id="UP001560267">
    <property type="component" value="Unassembled WGS sequence"/>
</dbReference>
<dbReference type="InterPro" id="IPR019587">
    <property type="entry name" value="Polyketide_cyclase/dehydratase"/>
</dbReference>
<dbReference type="EMBL" id="JBFSHR010000001">
    <property type="protein sequence ID" value="MEX6428328.1"/>
    <property type="molecule type" value="Genomic_DNA"/>
</dbReference>
<name>A0ABV3XYG0_9ACTN</name>
<comment type="caution">
    <text evidence="1">The sequence shown here is derived from an EMBL/GenBank/DDBJ whole genome shotgun (WGS) entry which is preliminary data.</text>
</comment>
<protein>
    <submittedName>
        <fullName evidence="1">SRPBCC family protein</fullName>
    </submittedName>
</protein>
<gene>
    <name evidence="1" type="ORF">AB6A68_00515</name>
</gene>
<dbReference type="Pfam" id="PF10604">
    <property type="entry name" value="Polyketide_cyc2"/>
    <property type="match status" value="1"/>
</dbReference>
<keyword evidence="2" id="KW-1185">Reference proteome</keyword>
<dbReference type="InterPro" id="IPR023393">
    <property type="entry name" value="START-like_dom_sf"/>
</dbReference>
<sequence length="146" mass="16734">MNRVKRAEVIIHAPSADLFDYLARPANHGLIDGSDTVRQVLVGPERLYPGAKFRMQMHLLIPYTITNTVVTFQEGREIAWRHSGRHIWRYQLNDVGGGDTRVTESFEWDRAPLRVVYELLGVPNRNLIAINETLARLKRHFEASAS</sequence>
<evidence type="ECO:0000313" key="1">
    <source>
        <dbReference type="EMBL" id="MEX6428328.1"/>
    </source>
</evidence>
<organism evidence="1 2">
    <name type="scientific">Ferrimicrobium acidiphilum</name>
    <dbReference type="NCBI Taxonomy" id="121039"/>
    <lineage>
        <taxon>Bacteria</taxon>
        <taxon>Bacillati</taxon>
        <taxon>Actinomycetota</taxon>
        <taxon>Acidimicrobiia</taxon>
        <taxon>Acidimicrobiales</taxon>
        <taxon>Acidimicrobiaceae</taxon>
        <taxon>Ferrimicrobium</taxon>
    </lineage>
</organism>
<dbReference type="RefSeq" id="WP_298382757.1">
    <property type="nucleotide sequence ID" value="NZ_JBFSHR010000001.1"/>
</dbReference>
<reference evidence="1 2" key="1">
    <citation type="submission" date="2024-07" db="EMBL/GenBank/DDBJ databases">
        <title>Draft Genome Sequence of Ferrimicrobium acidiphilum Strain YE2023, Isolated from a Pulp of Bioleach Reactor.</title>
        <authorList>
            <person name="Elkina Y.A."/>
            <person name="Bulaeva A.G."/>
            <person name="Beletsky A.V."/>
            <person name="Mardanov A.V."/>
        </authorList>
    </citation>
    <scope>NUCLEOTIDE SEQUENCE [LARGE SCALE GENOMIC DNA]</scope>
    <source>
        <strain evidence="1 2">YE2023</strain>
    </source>
</reference>
<accession>A0ABV3XYG0</accession>
<proteinExistence type="predicted"/>